<dbReference type="OrthoDB" id="2830113at2759"/>
<evidence type="ECO:0000313" key="2">
    <source>
        <dbReference type="Proteomes" id="UP000019478"/>
    </source>
</evidence>
<proteinExistence type="predicted"/>
<accession>W9XTZ8</accession>
<dbReference type="EMBL" id="AMGY01000004">
    <property type="protein sequence ID" value="EXJ84022.1"/>
    <property type="molecule type" value="Genomic_DNA"/>
</dbReference>
<dbReference type="AlphaFoldDB" id="W9XTZ8"/>
<evidence type="ECO:0000313" key="1">
    <source>
        <dbReference type="EMBL" id="EXJ84022.1"/>
    </source>
</evidence>
<gene>
    <name evidence="1" type="ORF">A1O3_04689</name>
</gene>
<dbReference type="HOGENOM" id="CLU_103411_0_0_1"/>
<organism evidence="1 2">
    <name type="scientific">Capronia epimyces CBS 606.96</name>
    <dbReference type="NCBI Taxonomy" id="1182542"/>
    <lineage>
        <taxon>Eukaryota</taxon>
        <taxon>Fungi</taxon>
        <taxon>Dikarya</taxon>
        <taxon>Ascomycota</taxon>
        <taxon>Pezizomycotina</taxon>
        <taxon>Eurotiomycetes</taxon>
        <taxon>Chaetothyriomycetidae</taxon>
        <taxon>Chaetothyriales</taxon>
        <taxon>Herpotrichiellaceae</taxon>
        <taxon>Capronia</taxon>
    </lineage>
</organism>
<dbReference type="RefSeq" id="XP_007733007.1">
    <property type="nucleotide sequence ID" value="XM_007734817.1"/>
</dbReference>
<evidence type="ECO:0008006" key="3">
    <source>
        <dbReference type="Google" id="ProtNLM"/>
    </source>
</evidence>
<dbReference type="GO" id="GO:0030638">
    <property type="term" value="P:polyketide metabolic process"/>
    <property type="evidence" value="ECO:0007669"/>
    <property type="project" value="InterPro"/>
</dbReference>
<dbReference type="Gene3D" id="3.10.450.50">
    <property type="match status" value="1"/>
</dbReference>
<sequence length="144" mass="15707">MDLAQLYTSYIAQINAGCEQGALSKFVNDGVVHNDSAPMSVDEYAQIIIDSQASFPGLHFDVETLVTESAKGEKGRAGDGTVAARIKLSYNSDTVNSNSSLQTTPPQTNKEVFYEHVFYQLEGGKISRVWSLLDGAGQKWKEGR</sequence>
<dbReference type="STRING" id="1182542.W9XTZ8"/>
<name>W9XTZ8_9EURO</name>
<dbReference type="InterPro" id="IPR009959">
    <property type="entry name" value="Cyclase_SnoaL-like"/>
</dbReference>
<protein>
    <recommendedName>
        <fullName evidence="3">SnoaL-like domain-containing protein</fullName>
    </recommendedName>
</protein>
<dbReference type="InterPro" id="IPR032710">
    <property type="entry name" value="NTF2-like_dom_sf"/>
</dbReference>
<dbReference type="SUPFAM" id="SSF54427">
    <property type="entry name" value="NTF2-like"/>
    <property type="match status" value="1"/>
</dbReference>
<dbReference type="eggNOG" id="ENOG502T08M">
    <property type="taxonomic scope" value="Eukaryota"/>
</dbReference>
<reference evidence="1 2" key="1">
    <citation type="submission" date="2013-03" db="EMBL/GenBank/DDBJ databases">
        <title>The Genome Sequence of Capronia epimyces CBS 606.96.</title>
        <authorList>
            <consortium name="The Broad Institute Genomics Platform"/>
            <person name="Cuomo C."/>
            <person name="de Hoog S."/>
            <person name="Gorbushina A."/>
            <person name="Walker B."/>
            <person name="Young S.K."/>
            <person name="Zeng Q."/>
            <person name="Gargeya S."/>
            <person name="Fitzgerald M."/>
            <person name="Haas B."/>
            <person name="Abouelleil A."/>
            <person name="Allen A.W."/>
            <person name="Alvarado L."/>
            <person name="Arachchi H.M."/>
            <person name="Berlin A.M."/>
            <person name="Chapman S.B."/>
            <person name="Gainer-Dewar J."/>
            <person name="Goldberg J."/>
            <person name="Griggs A."/>
            <person name="Gujja S."/>
            <person name="Hansen M."/>
            <person name="Howarth C."/>
            <person name="Imamovic A."/>
            <person name="Ireland A."/>
            <person name="Larimer J."/>
            <person name="McCowan C."/>
            <person name="Murphy C."/>
            <person name="Pearson M."/>
            <person name="Poon T.W."/>
            <person name="Priest M."/>
            <person name="Roberts A."/>
            <person name="Saif S."/>
            <person name="Shea T."/>
            <person name="Sisk P."/>
            <person name="Sykes S."/>
            <person name="Wortman J."/>
            <person name="Nusbaum C."/>
            <person name="Birren B."/>
        </authorList>
    </citation>
    <scope>NUCLEOTIDE SEQUENCE [LARGE SCALE GENOMIC DNA]</scope>
    <source>
        <strain evidence="1 2">CBS 606.96</strain>
    </source>
</reference>
<dbReference type="Proteomes" id="UP000019478">
    <property type="component" value="Unassembled WGS sequence"/>
</dbReference>
<keyword evidence="2" id="KW-1185">Reference proteome</keyword>
<dbReference type="GeneID" id="19168807"/>
<comment type="caution">
    <text evidence="1">The sequence shown here is derived from an EMBL/GenBank/DDBJ whole genome shotgun (WGS) entry which is preliminary data.</text>
</comment>
<dbReference type="Pfam" id="PF07366">
    <property type="entry name" value="SnoaL"/>
    <property type="match status" value="1"/>
</dbReference>